<dbReference type="PANTHER" id="PTHR46211:SF1">
    <property type="entry name" value="GLYCEROPHOSPHODIESTER PHOSPHODIESTERASE, CYTOPLASMIC"/>
    <property type="match status" value="1"/>
</dbReference>
<dbReference type="EMBL" id="CP040017">
    <property type="protein sequence ID" value="QCP13718.1"/>
    <property type="molecule type" value="Genomic_DNA"/>
</dbReference>
<feature type="domain" description="GP-PDE" evidence="1">
    <location>
        <begin position="5"/>
        <end position="254"/>
    </location>
</feature>
<gene>
    <name evidence="2" type="primary">ugpQ</name>
    <name evidence="2" type="ORF">FCL38_27280</name>
</gene>
<keyword evidence="2" id="KW-0378">Hydrolase</keyword>
<keyword evidence="3" id="KW-1185">Reference proteome</keyword>
<protein>
    <submittedName>
        <fullName evidence="2">Glycerophosphodiester phosphodiesterase</fullName>
        <ecNumber evidence="2">3.1.4.46</ecNumber>
    </submittedName>
</protein>
<name>A0ABX5URX8_9BURK</name>
<dbReference type="InterPro" id="IPR017946">
    <property type="entry name" value="PLC-like_Pdiesterase_TIM-brl"/>
</dbReference>
<dbReference type="NCBIfam" id="NF006989">
    <property type="entry name" value="PRK09454.1"/>
    <property type="match status" value="1"/>
</dbReference>
<evidence type="ECO:0000313" key="2">
    <source>
        <dbReference type="EMBL" id="QCP13718.1"/>
    </source>
</evidence>
<organism evidence="2 3">
    <name type="scientific">Pseudoduganella umbonata</name>
    <dbReference type="NCBI Taxonomy" id="864828"/>
    <lineage>
        <taxon>Bacteria</taxon>
        <taxon>Pseudomonadati</taxon>
        <taxon>Pseudomonadota</taxon>
        <taxon>Betaproteobacteria</taxon>
        <taxon>Burkholderiales</taxon>
        <taxon>Oxalobacteraceae</taxon>
        <taxon>Telluria group</taxon>
        <taxon>Pseudoduganella</taxon>
    </lineage>
</organism>
<evidence type="ECO:0000259" key="1">
    <source>
        <dbReference type="PROSITE" id="PS51704"/>
    </source>
</evidence>
<dbReference type="InterPro" id="IPR030395">
    <property type="entry name" value="GP_PDE_dom"/>
</dbReference>
<dbReference type="PROSITE" id="PS51704">
    <property type="entry name" value="GP_PDE"/>
    <property type="match status" value="1"/>
</dbReference>
<proteinExistence type="predicted"/>
<dbReference type="Proteomes" id="UP000298763">
    <property type="component" value="Chromosome"/>
</dbReference>
<accession>A0ABX5URX8</accession>
<dbReference type="Gene3D" id="3.20.20.190">
    <property type="entry name" value="Phosphatidylinositol (PI) phosphodiesterase"/>
    <property type="match status" value="1"/>
</dbReference>
<evidence type="ECO:0000313" key="3">
    <source>
        <dbReference type="Proteomes" id="UP000298763"/>
    </source>
</evidence>
<dbReference type="PANTHER" id="PTHR46211">
    <property type="entry name" value="GLYCEROPHOSPHORYL DIESTER PHOSPHODIESTERASE"/>
    <property type="match status" value="1"/>
</dbReference>
<dbReference type="Pfam" id="PF03009">
    <property type="entry name" value="GDPD"/>
    <property type="match status" value="1"/>
</dbReference>
<dbReference type="EC" id="3.1.4.46" evidence="2"/>
<sequence>MWPYPTMIAHRGGGSTAPENTIAALAAGLRHGYRAVEFDVMLSRDGIGVIMHDPDFGRTVAGTGSIAATDAADIARLDAGSWFGSEFAGEPVPLFVPFAEYCKSHGIWMNVEIKPAPGHDEATGRHVAETVRRLFPAESGAGSDARGCASGLPLLSSFSAAALRAARAAAPELPRAIAFEGLPDNWERQARELGVLSVHVDHVQLTPALAQAVKAAGFGLFCYTVNDPGRARTLLSWGVDAICTDRIDLLPADFK</sequence>
<dbReference type="GO" id="GO:0008889">
    <property type="term" value="F:glycerophosphodiester phosphodiesterase activity"/>
    <property type="evidence" value="ECO:0007669"/>
    <property type="project" value="UniProtKB-EC"/>
</dbReference>
<dbReference type="CDD" id="cd08562">
    <property type="entry name" value="GDPD_EcUgpQ_like"/>
    <property type="match status" value="1"/>
</dbReference>
<dbReference type="SUPFAM" id="SSF51695">
    <property type="entry name" value="PLC-like phosphodiesterases"/>
    <property type="match status" value="1"/>
</dbReference>
<reference evidence="2 3" key="1">
    <citation type="submission" date="2019-05" db="EMBL/GenBank/DDBJ databases">
        <title>Draft Genome Sequences of Six Type Strains of the Genus Massilia.</title>
        <authorList>
            <person name="Miess H."/>
            <person name="Frediansyhah A."/>
            <person name="Gross H."/>
        </authorList>
    </citation>
    <scope>NUCLEOTIDE SEQUENCE [LARGE SCALE GENOMIC DNA]</scope>
    <source>
        <strain evidence="2 3">DSMZ 26121</strain>
    </source>
</reference>